<dbReference type="SMART" id="SM00094">
    <property type="entry name" value="TR_FER"/>
    <property type="match status" value="1"/>
</dbReference>
<proteinExistence type="predicted"/>
<keyword evidence="2" id="KW-1185">Reference proteome</keyword>
<feature type="domain" description="Transferrin-like" evidence="1">
    <location>
        <begin position="35"/>
        <end position="263"/>
    </location>
</feature>
<organism evidence="2 3">
    <name type="scientific">Limulus polyphemus</name>
    <name type="common">Atlantic horseshoe crab</name>
    <dbReference type="NCBI Taxonomy" id="6850"/>
    <lineage>
        <taxon>Eukaryota</taxon>
        <taxon>Metazoa</taxon>
        <taxon>Ecdysozoa</taxon>
        <taxon>Arthropoda</taxon>
        <taxon>Chelicerata</taxon>
        <taxon>Merostomata</taxon>
        <taxon>Xiphosura</taxon>
        <taxon>Limulidae</taxon>
        <taxon>Limulus</taxon>
    </lineage>
</organism>
<dbReference type="Pfam" id="PF00405">
    <property type="entry name" value="Transferrin"/>
    <property type="match status" value="1"/>
</dbReference>
<dbReference type="PROSITE" id="PS51408">
    <property type="entry name" value="TRANSFERRIN_LIKE_4"/>
    <property type="match status" value="1"/>
</dbReference>
<evidence type="ECO:0000259" key="1">
    <source>
        <dbReference type="PROSITE" id="PS51408"/>
    </source>
</evidence>
<dbReference type="Gene3D" id="3.40.190.10">
    <property type="entry name" value="Periplasmic binding protein-like II"/>
    <property type="match status" value="2"/>
</dbReference>
<dbReference type="GeneID" id="106471546"/>
<evidence type="ECO:0000313" key="2">
    <source>
        <dbReference type="Proteomes" id="UP000694941"/>
    </source>
</evidence>
<evidence type="ECO:0000313" key="3">
    <source>
        <dbReference type="RefSeq" id="XP_013787603.2"/>
    </source>
</evidence>
<dbReference type="Proteomes" id="UP000694941">
    <property type="component" value="Unplaced"/>
</dbReference>
<accession>A0ABM1BS48</accession>
<dbReference type="RefSeq" id="XP_013787603.2">
    <property type="nucleotide sequence ID" value="XM_013932149.2"/>
</dbReference>
<dbReference type="CDD" id="cd13529">
    <property type="entry name" value="PBP2_transferrin"/>
    <property type="match status" value="1"/>
</dbReference>
<reference evidence="3" key="1">
    <citation type="submission" date="2025-08" db="UniProtKB">
        <authorList>
            <consortium name="RefSeq"/>
        </authorList>
    </citation>
    <scope>IDENTIFICATION</scope>
    <source>
        <tissue evidence="3">Muscle</tissue>
    </source>
</reference>
<dbReference type="PRINTS" id="PR00422">
    <property type="entry name" value="TRANSFERRIN"/>
</dbReference>
<dbReference type="PANTHER" id="PTHR11485:SF29">
    <property type="entry name" value="TRANSFERRIN 2"/>
    <property type="match status" value="1"/>
</dbReference>
<name>A0ABM1BS48_LIMPO</name>
<dbReference type="SUPFAM" id="SSF53850">
    <property type="entry name" value="Periplasmic binding protein-like II"/>
    <property type="match status" value="1"/>
</dbReference>
<dbReference type="PANTHER" id="PTHR11485">
    <property type="entry name" value="TRANSFERRIN"/>
    <property type="match status" value="1"/>
</dbReference>
<gene>
    <name evidence="3" type="primary">LOC106471546</name>
</gene>
<dbReference type="InterPro" id="IPR001156">
    <property type="entry name" value="Transferrin-like_dom"/>
</dbReference>
<protein>
    <submittedName>
        <fullName evidence="3">Transferrin-like isoform X2</fullName>
    </submittedName>
</protein>
<sequence length="263" mass="29440">MVWFNYTRLNRLGLRDKFYFLLAAELLNLTLGEPVRLCVPENSVEACLSMSVVMPNYVTCVKGQDKLSCMDLISNGRADLVNVGPEDLYVGMTHYDLGPLAMEVMANGEPYRARVVAVVRKSLKLDHLSDLRGKKSCHGHMNDVVGWHVPVTTLFSSGVMNADSRENTHRRLCSSCHNSSCTTDQIYAGEEGALYCLLDGKGDIAFSTVQIARDFFYARRGHESQYEYLCVNDLSRVSVRSSRPCYWAEIPSNAFIGRNVSSE</sequence>